<proteinExistence type="predicted"/>
<evidence type="ECO:0000313" key="3">
    <source>
        <dbReference type="Proteomes" id="UP000326912"/>
    </source>
</evidence>
<reference evidence="2 3" key="1">
    <citation type="submission" date="2019-10" db="EMBL/GenBank/DDBJ databases">
        <title>Dictyobacter vulcani sp. nov., within the class Ktedonobacteria, isolated from soil of volcanic Mt. Zao.</title>
        <authorList>
            <person name="Zheng Y."/>
            <person name="Wang C.M."/>
            <person name="Sakai Y."/>
            <person name="Abe K."/>
            <person name="Yokota A."/>
            <person name="Yabe S."/>
        </authorList>
    </citation>
    <scope>NUCLEOTIDE SEQUENCE [LARGE SCALE GENOMIC DNA]</scope>
    <source>
        <strain evidence="2 3">W12</strain>
    </source>
</reference>
<keyword evidence="3" id="KW-1185">Reference proteome</keyword>
<comment type="caution">
    <text evidence="2">The sequence shown here is derived from an EMBL/GenBank/DDBJ whole genome shotgun (WGS) entry which is preliminary data.</text>
</comment>
<keyword evidence="1" id="KW-1133">Transmembrane helix</keyword>
<feature type="transmembrane region" description="Helical" evidence="1">
    <location>
        <begin position="145"/>
        <end position="165"/>
    </location>
</feature>
<dbReference type="RefSeq" id="WP_151758458.1">
    <property type="nucleotide sequence ID" value="NZ_BKZW01000002.1"/>
</dbReference>
<feature type="transmembrane region" description="Helical" evidence="1">
    <location>
        <begin position="33"/>
        <end position="53"/>
    </location>
</feature>
<dbReference type="Proteomes" id="UP000326912">
    <property type="component" value="Unassembled WGS sequence"/>
</dbReference>
<keyword evidence="1" id="KW-0472">Membrane</keyword>
<dbReference type="EMBL" id="BKZW01000002">
    <property type="protein sequence ID" value="GER90762.1"/>
    <property type="molecule type" value="Genomic_DNA"/>
</dbReference>
<keyword evidence="1" id="KW-0812">Transmembrane</keyword>
<feature type="transmembrane region" description="Helical" evidence="1">
    <location>
        <begin position="59"/>
        <end position="78"/>
    </location>
</feature>
<evidence type="ECO:0000256" key="1">
    <source>
        <dbReference type="SAM" id="Phobius"/>
    </source>
</evidence>
<protein>
    <submittedName>
        <fullName evidence="2">Uncharacterized protein</fullName>
    </submittedName>
</protein>
<organism evidence="2 3">
    <name type="scientific">Dictyobacter vulcani</name>
    <dbReference type="NCBI Taxonomy" id="2607529"/>
    <lineage>
        <taxon>Bacteria</taxon>
        <taxon>Bacillati</taxon>
        <taxon>Chloroflexota</taxon>
        <taxon>Ktedonobacteria</taxon>
        <taxon>Ktedonobacterales</taxon>
        <taxon>Dictyobacteraceae</taxon>
        <taxon>Dictyobacter</taxon>
    </lineage>
</organism>
<sequence>MANEEVRLPIASNDLYRDIGREITARLQLRTQILFGFVTIASTLIAASLAQPYFTYLDISVGFLALVTSALSAHHDIVMANLRLYQKMLLADANPRLSSSWLHFQTETLHHSQQLSDWTQLFLYLILGIAALSTTSFPLSEIKWLFFWLSAVCFGLSLLCIIYGWKKREKIDQQPPPAINS</sequence>
<evidence type="ECO:0000313" key="2">
    <source>
        <dbReference type="EMBL" id="GER90762.1"/>
    </source>
</evidence>
<dbReference type="AlphaFoldDB" id="A0A5J4KU94"/>
<accession>A0A5J4KU94</accession>
<name>A0A5J4KU94_9CHLR</name>
<gene>
    <name evidence="2" type="ORF">KDW_49240</name>
</gene>
<feature type="transmembrane region" description="Helical" evidence="1">
    <location>
        <begin position="121"/>
        <end position="139"/>
    </location>
</feature>